<evidence type="ECO:0000313" key="2">
    <source>
        <dbReference type="EMBL" id="PYH90091.1"/>
    </source>
</evidence>
<dbReference type="AlphaFoldDB" id="A0A319CZH7"/>
<gene>
    <name evidence="2" type="ORF">BO71DRAFT_91366</name>
</gene>
<reference evidence="2 3" key="1">
    <citation type="submission" date="2018-02" db="EMBL/GenBank/DDBJ databases">
        <title>The genomes of Aspergillus section Nigri reveals drivers in fungal speciation.</title>
        <authorList>
            <consortium name="DOE Joint Genome Institute"/>
            <person name="Vesth T.C."/>
            <person name="Nybo J."/>
            <person name="Theobald S."/>
            <person name="Brandl J."/>
            <person name="Frisvad J.C."/>
            <person name="Nielsen K.F."/>
            <person name="Lyhne E.K."/>
            <person name="Kogle M.E."/>
            <person name="Kuo A."/>
            <person name="Riley R."/>
            <person name="Clum A."/>
            <person name="Nolan M."/>
            <person name="Lipzen A."/>
            <person name="Salamov A."/>
            <person name="Henrissat B."/>
            <person name="Wiebenga A."/>
            <person name="De vries R.P."/>
            <person name="Grigoriev I.V."/>
            <person name="Mortensen U.H."/>
            <person name="Andersen M.R."/>
            <person name="Baker S.E."/>
        </authorList>
    </citation>
    <scope>NUCLEOTIDE SEQUENCE [LARGE SCALE GENOMIC DNA]</scope>
    <source>
        <strain evidence="2 3">CBS 707.79</strain>
    </source>
</reference>
<accession>A0A319CZH7</accession>
<dbReference type="EMBL" id="KZ825998">
    <property type="protein sequence ID" value="PYH90091.1"/>
    <property type="molecule type" value="Genomic_DNA"/>
</dbReference>
<evidence type="ECO:0000256" key="1">
    <source>
        <dbReference type="SAM" id="MobiDB-lite"/>
    </source>
</evidence>
<sequence length="164" mass="18146">MVRQGHWGGGTVFRKRRPTDLSSRPWTPTGHVGSRSSDRTRGSFIPFFLVDTSARKNKFDPAVSQNQGSEWNSKLLESQRPRQPAVHATRASRVVRSPATTPLGRLVQIGGRITDLLVENRGCENRFSVSLVTHACPAMHTVPAKKLPWFGWDGASRSGRTSKA</sequence>
<evidence type="ECO:0000313" key="3">
    <source>
        <dbReference type="Proteomes" id="UP000247810"/>
    </source>
</evidence>
<protein>
    <submittedName>
        <fullName evidence="2">Uncharacterized protein</fullName>
    </submittedName>
</protein>
<feature type="compositionally biased region" description="Polar residues" evidence="1">
    <location>
        <begin position="63"/>
        <end position="76"/>
    </location>
</feature>
<feature type="compositionally biased region" description="Gly residues" evidence="1">
    <location>
        <begin position="1"/>
        <end position="11"/>
    </location>
</feature>
<keyword evidence="3" id="KW-1185">Reference proteome</keyword>
<dbReference type="VEuPathDB" id="FungiDB:BO71DRAFT_91366"/>
<name>A0A319CZH7_9EURO</name>
<dbReference type="Proteomes" id="UP000247810">
    <property type="component" value="Unassembled WGS sequence"/>
</dbReference>
<feature type="region of interest" description="Disordered" evidence="1">
    <location>
        <begin position="60"/>
        <end position="88"/>
    </location>
</feature>
<organism evidence="2 3">
    <name type="scientific">Aspergillus ellipticus CBS 707.79</name>
    <dbReference type="NCBI Taxonomy" id="1448320"/>
    <lineage>
        <taxon>Eukaryota</taxon>
        <taxon>Fungi</taxon>
        <taxon>Dikarya</taxon>
        <taxon>Ascomycota</taxon>
        <taxon>Pezizomycotina</taxon>
        <taxon>Eurotiomycetes</taxon>
        <taxon>Eurotiomycetidae</taxon>
        <taxon>Eurotiales</taxon>
        <taxon>Aspergillaceae</taxon>
        <taxon>Aspergillus</taxon>
        <taxon>Aspergillus subgen. Circumdati</taxon>
    </lineage>
</organism>
<proteinExistence type="predicted"/>
<feature type="region of interest" description="Disordered" evidence="1">
    <location>
        <begin position="1"/>
        <end position="38"/>
    </location>
</feature>